<evidence type="ECO:0000259" key="3">
    <source>
        <dbReference type="Pfam" id="PF00884"/>
    </source>
</evidence>
<feature type="domain" description="Sulfatase N-terminal" evidence="3">
    <location>
        <begin position="20"/>
        <end position="207"/>
    </location>
</feature>
<dbReference type="Pfam" id="PF00884">
    <property type="entry name" value="Sulfatase"/>
    <property type="match status" value="1"/>
</dbReference>
<dbReference type="PANTHER" id="PTHR43108">
    <property type="entry name" value="N-ACETYLGLUCOSAMINE-6-SULFATASE FAMILY MEMBER"/>
    <property type="match status" value="1"/>
</dbReference>
<comment type="caution">
    <text evidence="5">The sequence shown here is derived from an EMBL/GenBank/DDBJ whole genome shotgun (WGS) entry which is preliminary data.</text>
</comment>
<evidence type="ECO:0000256" key="2">
    <source>
        <dbReference type="ARBA" id="ARBA00008779"/>
    </source>
</evidence>
<reference evidence="5 6" key="1">
    <citation type="journal article" date="2021" name="Elife">
        <title>Chloroplast acquisition without the gene transfer in kleptoplastic sea slugs, Plakobranchus ocellatus.</title>
        <authorList>
            <person name="Maeda T."/>
            <person name="Takahashi S."/>
            <person name="Yoshida T."/>
            <person name="Shimamura S."/>
            <person name="Takaki Y."/>
            <person name="Nagai Y."/>
            <person name="Toyoda A."/>
            <person name="Suzuki Y."/>
            <person name="Arimoto A."/>
            <person name="Ishii H."/>
            <person name="Satoh N."/>
            <person name="Nishiyama T."/>
            <person name="Hasebe M."/>
            <person name="Maruyama T."/>
            <person name="Minagawa J."/>
            <person name="Obokata J."/>
            <person name="Shigenobu S."/>
        </authorList>
    </citation>
    <scope>NUCLEOTIDE SEQUENCE [LARGE SCALE GENOMIC DNA]</scope>
</reference>
<dbReference type="SUPFAM" id="SSF53649">
    <property type="entry name" value="Alkaline phosphatase-like"/>
    <property type="match status" value="1"/>
</dbReference>
<comment type="similarity">
    <text evidence="2">Belongs to the sulfatase family.</text>
</comment>
<dbReference type="Pfam" id="PF16347">
    <property type="entry name" value="SGSH_C"/>
    <property type="match status" value="1"/>
</dbReference>
<dbReference type="GO" id="GO:0030200">
    <property type="term" value="P:heparan sulfate proteoglycan catabolic process"/>
    <property type="evidence" value="ECO:0007669"/>
    <property type="project" value="TreeGrafter"/>
</dbReference>
<evidence type="ECO:0000259" key="4">
    <source>
        <dbReference type="Pfam" id="PF16347"/>
    </source>
</evidence>
<name>A0AAV3YWQ8_9GAST</name>
<dbReference type="InterPro" id="IPR017850">
    <property type="entry name" value="Alkaline_phosphatase_core_sf"/>
</dbReference>
<organism evidence="5 6">
    <name type="scientific">Plakobranchus ocellatus</name>
    <dbReference type="NCBI Taxonomy" id="259542"/>
    <lineage>
        <taxon>Eukaryota</taxon>
        <taxon>Metazoa</taxon>
        <taxon>Spiralia</taxon>
        <taxon>Lophotrochozoa</taxon>
        <taxon>Mollusca</taxon>
        <taxon>Gastropoda</taxon>
        <taxon>Heterobranchia</taxon>
        <taxon>Euthyneura</taxon>
        <taxon>Panpulmonata</taxon>
        <taxon>Sacoglossa</taxon>
        <taxon>Placobranchoidea</taxon>
        <taxon>Plakobranchidae</taxon>
        <taxon>Plakobranchus</taxon>
    </lineage>
</organism>
<protein>
    <submittedName>
        <fullName evidence="5">N-sulphoglucosamine sulphohydrolase-like</fullName>
    </submittedName>
</protein>
<dbReference type="PANTHER" id="PTHR43108:SF6">
    <property type="entry name" value="N-SULPHOGLUCOSAMINE SULPHOHYDROLASE"/>
    <property type="match status" value="1"/>
</dbReference>
<comment type="cofactor">
    <cofactor evidence="1">
        <name>Ca(2+)</name>
        <dbReference type="ChEBI" id="CHEBI:29108"/>
    </cofactor>
</comment>
<accession>A0AAV3YWQ8</accession>
<dbReference type="InterPro" id="IPR000917">
    <property type="entry name" value="Sulfatase_N"/>
</dbReference>
<dbReference type="Gene3D" id="3.40.720.10">
    <property type="entry name" value="Alkaline Phosphatase, subunit A"/>
    <property type="match status" value="1"/>
</dbReference>
<evidence type="ECO:0000313" key="6">
    <source>
        <dbReference type="Proteomes" id="UP000735302"/>
    </source>
</evidence>
<sequence length="393" mass="45544">MSGIVGKYHVAPRDVYTFDYMKIGNPDQLGRNITYMKGFVKEFLQQANEKDKPFFLYIAFHDPHRAGGNYGPFMNKWGNGQPGHGHIPDWKPIEYDPAKVIVPYFLPDTPATRADIAAMYTSFNRMDQGIGLFLNELQTSGHLEDTLILWTSDNGIPFPNAKTNLYESGMGEPMIISSPEHKEHWGKHTDGLASITDFVPTILDWFQVKYPQYELNGERVSLTGRSLLPLVANPSQTEDYPHVFSSHDMHEVTMAYPMRVIRTDRYRLIHNINNRAPYPLATDLYNNPTFLDILNRTRHGQPTHWFKSLHQYYYREEWELFDLVQDPHELKNLATDQQHKQTFTSLKSVLDDWLLKTNDPWRCMPHGLLLGGQCLPMDNYYSSEQDQLAFRVV</sequence>
<dbReference type="InterPro" id="IPR032506">
    <property type="entry name" value="SGSH_C"/>
</dbReference>
<keyword evidence="6" id="KW-1185">Reference proteome</keyword>
<dbReference type="GO" id="GO:0006027">
    <property type="term" value="P:glycosaminoglycan catabolic process"/>
    <property type="evidence" value="ECO:0007669"/>
    <property type="project" value="TreeGrafter"/>
</dbReference>
<dbReference type="EMBL" id="BLXT01001606">
    <property type="protein sequence ID" value="GFN86815.1"/>
    <property type="molecule type" value="Genomic_DNA"/>
</dbReference>
<proteinExistence type="inferred from homology"/>
<dbReference type="Proteomes" id="UP000735302">
    <property type="component" value="Unassembled WGS sequence"/>
</dbReference>
<evidence type="ECO:0000256" key="1">
    <source>
        <dbReference type="ARBA" id="ARBA00001913"/>
    </source>
</evidence>
<dbReference type="GO" id="GO:0016250">
    <property type="term" value="F:N-sulfoglucosamine sulfohydrolase activity"/>
    <property type="evidence" value="ECO:0007669"/>
    <property type="project" value="TreeGrafter"/>
</dbReference>
<evidence type="ECO:0000313" key="5">
    <source>
        <dbReference type="EMBL" id="GFN86815.1"/>
    </source>
</evidence>
<gene>
    <name evidence="5" type="ORF">PoB_001332100</name>
</gene>
<feature type="domain" description="N-sulphoglucosamine sulphohydrolase C-terminal" evidence="4">
    <location>
        <begin position="299"/>
        <end position="351"/>
    </location>
</feature>
<dbReference type="AlphaFoldDB" id="A0AAV3YWQ8"/>